<keyword evidence="1" id="KW-0472">Membrane</keyword>
<keyword evidence="3" id="KW-1185">Reference proteome</keyword>
<protein>
    <submittedName>
        <fullName evidence="2">Uncharacterized protein</fullName>
    </submittedName>
</protein>
<feature type="transmembrane region" description="Helical" evidence="1">
    <location>
        <begin position="66"/>
        <end position="85"/>
    </location>
</feature>
<dbReference type="Proteomes" id="UP000600547">
    <property type="component" value="Unassembled WGS sequence"/>
</dbReference>
<evidence type="ECO:0000313" key="3">
    <source>
        <dbReference type="Proteomes" id="UP000600547"/>
    </source>
</evidence>
<evidence type="ECO:0000256" key="1">
    <source>
        <dbReference type="SAM" id="Phobius"/>
    </source>
</evidence>
<keyword evidence="1" id="KW-0812">Transmembrane</keyword>
<dbReference type="RefSeq" id="WP_162621298.1">
    <property type="nucleotide sequence ID" value="NZ_BMQG01000002.1"/>
</dbReference>
<keyword evidence="1" id="KW-1133">Transmembrane helix</keyword>
<feature type="transmembrane region" description="Helical" evidence="1">
    <location>
        <begin position="41"/>
        <end position="60"/>
    </location>
</feature>
<dbReference type="AlphaFoldDB" id="A0A8H9GJR9"/>
<organism evidence="2 3">
    <name type="scientific">Deinococcus arenae</name>
    <dbReference type="NCBI Taxonomy" id="1452751"/>
    <lineage>
        <taxon>Bacteria</taxon>
        <taxon>Thermotogati</taxon>
        <taxon>Deinococcota</taxon>
        <taxon>Deinococci</taxon>
        <taxon>Deinococcales</taxon>
        <taxon>Deinococcaceae</taxon>
        <taxon>Deinococcus</taxon>
    </lineage>
</organism>
<gene>
    <name evidence="2" type="ORF">GCM10008956_06590</name>
</gene>
<evidence type="ECO:0000313" key="2">
    <source>
        <dbReference type="EMBL" id="GGM33012.1"/>
    </source>
</evidence>
<feature type="transmembrane region" description="Helical" evidence="1">
    <location>
        <begin position="121"/>
        <end position="143"/>
    </location>
</feature>
<reference evidence="3" key="1">
    <citation type="journal article" date="2019" name="Int. J. Syst. Evol. Microbiol.">
        <title>The Global Catalogue of Microorganisms (GCM) 10K type strain sequencing project: providing services to taxonomists for standard genome sequencing and annotation.</title>
        <authorList>
            <consortium name="The Broad Institute Genomics Platform"/>
            <consortium name="The Broad Institute Genome Sequencing Center for Infectious Disease"/>
            <person name="Wu L."/>
            <person name="Ma J."/>
        </authorList>
    </citation>
    <scope>NUCLEOTIDE SEQUENCE [LARGE SCALE GENOMIC DNA]</scope>
    <source>
        <strain evidence="3">JCM 31047</strain>
    </source>
</reference>
<sequence length="158" mass="16483">MTPDEWNEGMKNEASSVNDREWAMETKLAAGRFGWRGAGEAAAVFAGLGMCVVLLTHFLWRHDTPDGLWLGVMFLSGVMGTLLGLRRVAALEAGAGTLAFLPGAWLAVVTLQALLGDAAPFTTIIGVADADGAVLAVIAACAAGTTQRVITRRALLTA</sequence>
<name>A0A8H9GJR9_9DEIO</name>
<dbReference type="EMBL" id="BMQG01000002">
    <property type="protein sequence ID" value="GGM33012.1"/>
    <property type="molecule type" value="Genomic_DNA"/>
</dbReference>
<proteinExistence type="predicted"/>
<feature type="transmembrane region" description="Helical" evidence="1">
    <location>
        <begin position="97"/>
        <end position="115"/>
    </location>
</feature>
<comment type="caution">
    <text evidence="2">The sequence shown here is derived from an EMBL/GenBank/DDBJ whole genome shotgun (WGS) entry which is preliminary data.</text>
</comment>
<accession>A0A8H9GJR9</accession>